<dbReference type="eggNOG" id="COG0745">
    <property type="taxonomic scope" value="Bacteria"/>
</dbReference>
<dbReference type="SMART" id="SM00448">
    <property type="entry name" value="REC"/>
    <property type="match status" value="1"/>
</dbReference>
<dbReference type="SUPFAM" id="SSF52172">
    <property type="entry name" value="CheY-like"/>
    <property type="match status" value="1"/>
</dbReference>
<dbReference type="STRING" id="305900.GV64_18525"/>
<dbReference type="GO" id="GO:0032993">
    <property type="term" value="C:protein-DNA complex"/>
    <property type="evidence" value="ECO:0007669"/>
    <property type="project" value="TreeGrafter"/>
</dbReference>
<organism evidence="10 11">
    <name type="scientific">Endozoicomonas elysicola</name>
    <dbReference type="NCBI Taxonomy" id="305900"/>
    <lineage>
        <taxon>Bacteria</taxon>
        <taxon>Pseudomonadati</taxon>
        <taxon>Pseudomonadota</taxon>
        <taxon>Gammaproteobacteria</taxon>
        <taxon>Oceanospirillales</taxon>
        <taxon>Endozoicomonadaceae</taxon>
        <taxon>Endozoicomonas</taxon>
    </lineage>
</organism>
<keyword evidence="3" id="KW-0805">Transcription regulation</keyword>
<evidence type="ECO:0000259" key="9">
    <source>
        <dbReference type="PROSITE" id="PS51755"/>
    </source>
</evidence>
<accession>A0A081KE81</accession>
<feature type="domain" description="OmpR/PhoB-type" evidence="9">
    <location>
        <begin position="125"/>
        <end position="222"/>
    </location>
</feature>
<feature type="DNA-binding region" description="OmpR/PhoB-type" evidence="7">
    <location>
        <begin position="125"/>
        <end position="222"/>
    </location>
</feature>
<evidence type="ECO:0000256" key="2">
    <source>
        <dbReference type="ARBA" id="ARBA00023012"/>
    </source>
</evidence>
<keyword evidence="5" id="KW-0804">Transcription</keyword>
<comment type="caution">
    <text evidence="10">The sequence shown here is derived from an EMBL/GenBank/DDBJ whole genome shotgun (WGS) entry which is preliminary data.</text>
</comment>
<keyword evidence="1 6" id="KW-0597">Phosphoprotein</keyword>
<dbReference type="Proteomes" id="UP000027997">
    <property type="component" value="Unassembled WGS sequence"/>
</dbReference>
<keyword evidence="2" id="KW-0902">Two-component regulatory system</keyword>
<dbReference type="GO" id="GO:0006355">
    <property type="term" value="P:regulation of DNA-templated transcription"/>
    <property type="evidence" value="ECO:0007669"/>
    <property type="project" value="InterPro"/>
</dbReference>
<dbReference type="SMART" id="SM00862">
    <property type="entry name" value="Trans_reg_C"/>
    <property type="match status" value="1"/>
</dbReference>
<dbReference type="GO" id="GO:0000156">
    <property type="term" value="F:phosphorelay response regulator activity"/>
    <property type="evidence" value="ECO:0007669"/>
    <property type="project" value="TreeGrafter"/>
</dbReference>
<dbReference type="CDD" id="cd17574">
    <property type="entry name" value="REC_OmpR"/>
    <property type="match status" value="1"/>
</dbReference>
<evidence type="ECO:0000256" key="5">
    <source>
        <dbReference type="ARBA" id="ARBA00023163"/>
    </source>
</evidence>
<dbReference type="Gene3D" id="3.40.50.2300">
    <property type="match status" value="1"/>
</dbReference>
<dbReference type="Pfam" id="PF00486">
    <property type="entry name" value="Trans_reg_C"/>
    <property type="match status" value="1"/>
</dbReference>
<evidence type="ECO:0000256" key="4">
    <source>
        <dbReference type="ARBA" id="ARBA00023125"/>
    </source>
</evidence>
<dbReference type="Gene3D" id="6.10.250.690">
    <property type="match status" value="1"/>
</dbReference>
<feature type="domain" description="Response regulatory" evidence="8">
    <location>
        <begin position="2"/>
        <end position="116"/>
    </location>
</feature>
<dbReference type="InterPro" id="IPR036388">
    <property type="entry name" value="WH-like_DNA-bd_sf"/>
</dbReference>
<dbReference type="InterPro" id="IPR016032">
    <property type="entry name" value="Sig_transdc_resp-reg_C-effctor"/>
</dbReference>
<dbReference type="FunFam" id="3.40.50.2300:FF:000001">
    <property type="entry name" value="DNA-binding response regulator PhoB"/>
    <property type="match status" value="1"/>
</dbReference>
<dbReference type="InterPro" id="IPR039420">
    <property type="entry name" value="WalR-like"/>
</dbReference>
<dbReference type="PROSITE" id="PS51755">
    <property type="entry name" value="OMPR_PHOB"/>
    <property type="match status" value="1"/>
</dbReference>
<keyword evidence="4 7" id="KW-0238">DNA-binding</keyword>
<dbReference type="Pfam" id="PF00072">
    <property type="entry name" value="Response_reg"/>
    <property type="match status" value="1"/>
</dbReference>
<evidence type="ECO:0000259" key="8">
    <source>
        <dbReference type="PROSITE" id="PS50110"/>
    </source>
</evidence>
<evidence type="ECO:0000313" key="10">
    <source>
        <dbReference type="EMBL" id="KEI72457.1"/>
    </source>
</evidence>
<name>A0A081KE81_9GAMM</name>
<dbReference type="EMBL" id="JOJP01000001">
    <property type="protein sequence ID" value="KEI72457.1"/>
    <property type="molecule type" value="Genomic_DNA"/>
</dbReference>
<dbReference type="InterPro" id="IPR001789">
    <property type="entry name" value="Sig_transdc_resp-reg_receiver"/>
</dbReference>
<dbReference type="SUPFAM" id="SSF46894">
    <property type="entry name" value="C-terminal effector domain of the bipartite response regulators"/>
    <property type="match status" value="1"/>
</dbReference>
<dbReference type="PROSITE" id="PS50110">
    <property type="entry name" value="RESPONSE_REGULATORY"/>
    <property type="match status" value="1"/>
</dbReference>
<dbReference type="GO" id="GO:0000976">
    <property type="term" value="F:transcription cis-regulatory region binding"/>
    <property type="evidence" value="ECO:0007669"/>
    <property type="project" value="TreeGrafter"/>
</dbReference>
<feature type="modified residue" description="4-aspartylphosphate" evidence="6">
    <location>
        <position position="51"/>
    </location>
</feature>
<evidence type="ECO:0000256" key="6">
    <source>
        <dbReference type="PROSITE-ProRule" id="PRU00169"/>
    </source>
</evidence>
<evidence type="ECO:0000256" key="3">
    <source>
        <dbReference type="ARBA" id="ARBA00023015"/>
    </source>
</evidence>
<evidence type="ECO:0000313" key="11">
    <source>
        <dbReference type="Proteomes" id="UP000027997"/>
    </source>
</evidence>
<dbReference type="PANTHER" id="PTHR48111:SF22">
    <property type="entry name" value="REGULATOR OF RPOS"/>
    <property type="match status" value="1"/>
</dbReference>
<evidence type="ECO:0000256" key="7">
    <source>
        <dbReference type="PROSITE-ProRule" id="PRU01091"/>
    </source>
</evidence>
<evidence type="ECO:0000256" key="1">
    <source>
        <dbReference type="ARBA" id="ARBA00022553"/>
    </source>
</evidence>
<dbReference type="Gene3D" id="1.10.10.10">
    <property type="entry name" value="Winged helix-like DNA-binding domain superfamily/Winged helix DNA-binding domain"/>
    <property type="match status" value="1"/>
</dbReference>
<gene>
    <name evidence="10" type="ORF">GV64_18525</name>
</gene>
<keyword evidence="11" id="KW-1185">Reference proteome</keyword>
<dbReference type="InterPro" id="IPR011006">
    <property type="entry name" value="CheY-like_superfamily"/>
</dbReference>
<reference evidence="10 11" key="1">
    <citation type="submission" date="2014-06" db="EMBL/GenBank/DDBJ databases">
        <title>Whole Genome Sequences of Three Symbiotic Endozoicomonas Bacteria.</title>
        <authorList>
            <person name="Neave M.J."/>
            <person name="Apprill A."/>
            <person name="Voolstra C.R."/>
        </authorList>
    </citation>
    <scope>NUCLEOTIDE SEQUENCE [LARGE SCALE GENOMIC DNA]</scope>
    <source>
        <strain evidence="10 11">DSM 22380</strain>
    </source>
</reference>
<dbReference type="GO" id="GO:0005829">
    <property type="term" value="C:cytosol"/>
    <property type="evidence" value="ECO:0007669"/>
    <property type="project" value="TreeGrafter"/>
</dbReference>
<proteinExistence type="predicted"/>
<dbReference type="CDD" id="cd00383">
    <property type="entry name" value="trans_reg_C"/>
    <property type="match status" value="1"/>
</dbReference>
<dbReference type="RefSeq" id="WP_020584803.1">
    <property type="nucleotide sequence ID" value="NZ_JOJP01000001.1"/>
</dbReference>
<dbReference type="InterPro" id="IPR001867">
    <property type="entry name" value="OmpR/PhoB-type_DNA-bd"/>
</dbReference>
<sequence length="228" mass="25950">MRLLLIEDNREIAGIVLDYFEAFGHQLDYTADGRHGLELASEQYFDVIILDIMLPGMDGYQVCRELRKRRITTPVLMLTARDTTDDTLQGFEEGADDYLVKPFDLKILEARVKALVRRNSPGAFSDALEFEDLTLDLGNHSARRGDKDIPLNPTCFTLLKLLISKSPDLVTREEMMYAIWGDEPPDGDALRNHIYQLRVAVDKPFEQPMITTVPKVGYRLQATLSTKE</sequence>
<protein>
    <submittedName>
        <fullName evidence="10">Chemotaxis protein CheY</fullName>
    </submittedName>
</protein>
<dbReference type="PANTHER" id="PTHR48111">
    <property type="entry name" value="REGULATOR OF RPOS"/>
    <property type="match status" value="1"/>
</dbReference>
<dbReference type="AlphaFoldDB" id="A0A081KE81"/>